<evidence type="ECO:0000313" key="5">
    <source>
        <dbReference type="EMBL" id="KAF8482679.1"/>
    </source>
</evidence>
<dbReference type="SUPFAM" id="SSF64263">
    <property type="entry name" value="Prokaryotic ribosomal protein L17"/>
    <property type="match status" value="1"/>
</dbReference>
<sequence>MKHGVAFRKFSRTSSHRMLMLRNLVTSLIQHEQVKTTLPKARDTARLAEKIITLGKKGTLPAWKKASGFLLQPSLTPKLFDTLATRYAQRPGGYTRIHRFGHRQGDNAPHAVLELVDGPRDLRFEMAARAAGWDVLSARLKDRSAREIVREGVRDVEETVERERKRALGEGGGAEGRSELRERTQWNLRKALRYRSREDIKRFGEKVQGHMDTLLSRPVAVKAIREHSEKESEESDQQYFRSIKDYKLKAGETVPGATGSALRRAQADLGWAPGRKMRWFERRKLGIDRPLTWEQV</sequence>
<evidence type="ECO:0000256" key="4">
    <source>
        <dbReference type="RuleBase" id="RU000660"/>
    </source>
</evidence>
<name>A0A9P5TBC8_9AGAM</name>
<comment type="similarity">
    <text evidence="1 4">Belongs to the bacterial ribosomal protein bL17 family.</text>
</comment>
<evidence type="ECO:0000313" key="6">
    <source>
        <dbReference type="Proteomes" id="UP000759537"/>
    </source>
</evidence>
<dbReference type="PANTHER" id="PTHR14413">
    <property type="entry name" value="RIBOSOMAL PROTEIN L17"/>
    <property type="match status" value="1"/>
</dbReference>
<dbReference type="GO" id="GO:0003735">
    <property type="term" value="F:structural constituent of ribosome"/>
    <property type="evidence" value="ECO:0007669"/>
    <property type="project" value="InterPro"/>
</dbReference>
<dbReference type="Gene3D" id="3.90.1030.10">
    <property type="entry name" value="Ribosomal protein L17"/>
    <property type="match status" value="1"/>
</dbReference>
<dbReference type="NCBIfam" id="TIGR00059">
    <property type="entry name" value="L17"/>
    <property type="match status" value="1"/>
</dbReference>
<accession>A0A9P5TBC8</accession>
<reference evidence="5" key="2">
    <citation type="journal article" date="2020" name="Nat. Commun.">
        <title>Large-scale genome sequencing of mycorrhizal fungi provides insights into the early evolution of symbiotic traits.</title>
        <authorList>
            <person name="Miyauchi S."/>
            <person name="Kiss E."/>
            <person name="Kuo A."/>
            <person name="Drula E."/>
            <person name="Kohler A."/>
            <person name="Sanchez-Garcia M."/>
            <person name="Morin E."/>
            <person name="Andreopoulos B."/>
            <person name="Barry K.W."/>
            <person name="Bonito G."/>
            <person name="Buee M."/>
            <person name="Carver A."/>
            <person name="Chen C."/>
            <person name="Cichocki N."/>
            <person name="Clum A."/>
            <person name="Culley D."/>
            <person name="Crous P.W."/>
            <person name="Fauchery L."/>
            <person name="Girlanda M."/>
            <person name="Hayes R.D."/>
            <person name="Keri Z."/>
            <person name="LaButti K."/>
            <person name="Lipzen A."/>
            <person name="Lombard V."/>
            <person name="Magnuson J."/>
            <person name="Maillard F."/>
            <person name="Murat C."/>
            <person name="Nolan M."/>
            <person name="Ohm R.A."/>
            <person name="Pangilinan J."/>
            <person name="Pereira M.F."/>
            <person name="Perotto S."/>
            <person name="Peter M."/>
            <person name="Pfister S."/>
            <person name="Riley R."/>
            <person name="Sitrit Y."/>
            <person name="Stielow J.B."/>
            <person name="Szollosi G."/>
            <person name="Zifcakova L."/>
            <person name="Stursova M."/>
            <person name="Spatafora J.W."/>
            <person name="Tedersoo L."/>
            <person name="Vaario L.M."/>
            <person name="Yamada A."/>
            <person name="Yan M."/>
            <person name="Wang P."/>
            <person name="Xu J."/>
            <person name="Bruns T."/>
            <person name="Baldrian P."/>
            <person name="Vilgalys R."/>
            <person name="Dunand C."/>
            <person name="Henrissat B."/>
            <person name="Grigoriev I.V."/>
            <person name="Hibbett D."/>
            <person name="Nagy L.G."/>
            <person name="Martin F.M."/>
        </authorList>
    </citation>
    <scope>NUCLEOTIDE SEQUENCE</scope>
    <source>
        <strain evidence="5">Prilba</strain>
    </source>
</reference>
<comment type="caution">
    <text evidence="5">The sequence shown here is derived from an EMBL/GenBank/DDBJ whole genome shotgun (WGS) entry which is preliminary data.</text>
</comment>
<evidence type="ECO:0000256" key="2">
    <source>
        <dbReference type="ARBA" id="ARBA00022980"/>
    </source>
</evidence>
<dbReference type="AlphaFoldDB" id="A0A9P5TBC8"/>
<dbReference type="Pfam" id="PF01196">
    <property type="entry name" value="Ribosomal_L17"/>
    <property type="match status" value="1"/>
</dbReference>
<protein>
    <submittedName>
        <fullName evidence="5">Mitochondrial ribosomal protein L17</fullName>
    </submittedName>
</protein>
<gene>
    <name evidence="5" type="ORF">DFH94DRAFT_375749</name>
</gene>
<dbReference type="GO" id="GO:0006412">
    <property type="term" value="P:translation"/>
    <property type="evidence" value="ECO:0007669"/>
    <property type="project" value="InterPro"/>
</dbReference>
<dbReference type="InterPro" id="IPR036373">
    <property type="entry name" value="Ribosomal_bL17_sf"/>
</dbReference>
<reference evidence="5" key="1">
    <citation type="submission" date="2019-10" db="EMBL/GenBank/DDBJ databases">
        <authorList>
            <consortium name="DOE Joint Genome Institute"/>
            <person name="Kuo A."/>
            <person name="Miyauchi S."/>
            <person name="Kiss E."/>
            <person name="Drula E."/>
            <person name="Kohler A."/>
            <person name="Sanchez-Garcia M."/>
            <person name="Andreopoulos B."/>
            <person name="Barry K.W."/>
            <person name="Bonito G."/>
            <person name="Buee M."/>
            <person name="Carver A."/>
            <person name="Chen C."/>
            <person name="Cichocki N."/>
            <person name="Clum A."/>
            <person name="Culley D."/>
            <person name="Crous P.W."/>
            <person name="Fauchery L."/>
            <person name="Girlanda M."/>
            <person name="Hayes R."/>
            <person name="Keri Z."/>
            <person name="LaButti K."/>
            <person name="Lipzen A."/>
            <person name="Lombard V."/>
            <person name="Magnuson J."/>
            <person name="Maillard F."/>
            <person name="Morin E."/>
            <person name="Murat C."/>
            <person name="Nolan M."/>
            <person name="Ohm R."/>
            <person name="Pangilinan J."/>
            <person name="Pereira M."/>
            <person name="Perotto S."/>
            <person name="Peter M."/>
            <person name="Riley R."/>
            <person name="Sitrit Y."/>
            <person name="Stielow B."/>
            <person name="Szollosi G."/>
            <person name="Zifcakova L."/>
            <person name="Stursova M."/>
            <person name="Spatafora J.W."/>
            <person name="Tedersoo L."/>
            <person name="Vaario L.-M."/>
            <person name="Yamada A."/>
            <person name="Yan M."/>
            <person name="Wang P."/>
            <person name="Xu J."/>
            <person name="Bruns T."/>
            <person name="Baldrian P."/>
            <person name="Vilgalys R."/>
            <person name="Henrissat B."/>
            <person name="Grigoriev I.V."/>
            <person name="Hibbett D."/>
            <person name="Nagy L.G."/>
            <person name="Martin F.M."/>
        </authorList>
    </citation>
    <scope>NUCLEOTIDE SEQUENCE</scope>
    <source>
        <strain evidence="5">Prilba</strain>
    </source>
</reference>
<organism evidence="5 6">
    <name type="scientific">Russula ochroleuca</name>
    <dbReference type="NCBI Taxonomy" id="152965"/>
    <lineage>
        <taxon>Eukaryota</taxon>
        <taxon>Fungi</taxon>
        <taxon>Dikarya</taxon>
        <taxon>Basidiomycota</taxon>
        <taxon>Agaricomycotina</taxon>
        <taxon>Agaricomycetes</taxon>
        <taxon>Russulales</taxon>
        <taxon>Russulaceae</taxon>
        <taxon>Russula</taxon>
    </lineage>
</organism>
<evidence type="ECO:0000256" key="3">
    <source>
        <dbReference type="ARBA" id="ARBA00023274"/>
    </source>
</evidence>
<proteinExistence type="inferred from homology"/>
<keyword evidence="6" id="KW-1185">Reference proteome</keyword>
<keyword evidence="2 4" id="KW-0689">Ribosomal protein</keyword>
<dbReference type="HAMAP" id="MF_01368">
    <property type="entry name" value="Ribosomal_bL17"/>
    <property type="match status" value="1"/>
</dbReference>
<dbReference type="EMBL" id="WHVB01000005">
    <property type="protein sequence ID" value="KAF8482679.1"/>
    <property type="molecule type" value="Genomic_DNA"/>
</dbReference>
<dbReference type="Proteomes" id="UP000759537">
    <property type="component" value="Unassembled WGS sequence"/>
</dbReference>
<dbReference type="GO" id="GO:0005762">
    <property type="term" value="C:mitochondrial large ribosomal subunit"/>
    <property type="evidence" value="ECO:0007669"/>
    <property type="project" value="TreeGrafter"/>
</dbReference>
<keyword evidence="3 4" id="KW-0687">Ribonucleoprotein</keyword>
<evidence type="ECO:0000256" key="1">
    <source>
        <dbReference type="ARBA" id="ARBA00008777"/>
    </source>
</evidence>
<dbReference type="PANTHER" id="PTHR14413:SF16">
    <property type="entry name" value="LARGE RIBOSOMAL SUBUNIT PROTEIN BL17M"/>
    <property type="match status" value="1"/>
</dbReference>
<dbReference type="OrthoDB" id="275000at2759"/>
<dbReference type="InterPro" id="IPR000456">
    <property type="entry name" value="Ribosomal_bL17"/>
</dbReference>